<dbReference type="AlphaFoldDB" id="A0A553NED3"/>
<dbReference type="STRING" id="6832.A0A553NED3"/>
<accession>A0A553NED3</accession>
<evidence type="ECO:0000256" key="17">
    <source>
        <dbReference type="ARBA" id="ARBA00053655"/>
    </source>
</evidence>
<keyword evidence="8" id="KW-0256">Endoplasmic reticulum</keyword>
<dbReference type="FunFam" id="1.50.10.10:FF:000010">
    <property type="entry name" value="alpha-1,2-Mannosidase"/>
    <property type="match status" value="1"/>
</dbReference>
<keyword evidence="9 19" id="KW-0106">Calcium</keyword>
<evidence type="ECO:0000256" key="7">
    <source>
        <dbReference type="ARBA" id="ARBA00022801"/>
    </source>
</evidence>
<comment type="cofactor">
    <cofactor evidence="1 19">
        <name>Ca(2+)</name>
        <dbReference type="ChEBI" id="CHEBI:29108"/>
    </cofactor>
</comment>
<evidence type="ECO:0000256" key="13">
    <source>
        <dbReference type="ARBA" id="ARBA00023157"/>
    </source>
</evidence>
<evidence type="ECO:0000256" key="12">
    <source>
        <dbReference type="ARBA" id="ARBA00023136"/>
    </source>
</evidence>
<dbReference type="EC" id="3.2.1.-" evidence="21"/>
<evidence type="ECO:0000256" key="21">
    <source>
        <dbReference type="RuleBase" id="RU361193"/>
    </source>
</evidence>
<gene>
    <name evidence="24" type="ORF">TCAL_13087</name>
</gene>
<dbReference type="GO" id="GO:0004571">
    <property type="term" value="F:mannosyl-oligosaccharide 1,2-alpha-mannosidase activity"/>
    <property type="evidence" value="ECO:0007669"/>
    <property type="project" value="UniProtKB-EC"/>
</dbReference>
<evidence type="ECO:0000256" key="8">
    <source>
        <dbReference type="ARBA" id="ARBA00022824"/>
    </source>
</evidence>
<evidence type="ECO:0000313" key="24">
    <source>
        <dbReference type="EMBL" id="TRY63768.1"/>
    </source>
</evidence>
<feature type="transmembrane region" description="Helical" evidence="23">
    <location>
        <begin position="44"/>
        <end position="61"/>
    </location>
</feature>
<keyword evidence="5 23" id="KW-0812">Transmembrane</keyword>
<evidence type="ECO:0000256" key="2">
    <source>
        <dbReference type="ARBA" id="ARBA00004648"/>
    </source>
</evidence>
<comment type="caution">
    <text evidence="24">The sequence shown here is derived from an EMBL/GenBank/DDBJ whole genome shotgun (WGS) entry which is preliminary data.</text>
</comment>
<evidence type="ECO:0000256" key="19">
    <source>
        <dbReference type="PIRSR" id="PIRSR601382-2"/>
    </source>
</evidence>
<evidence type="ECO:0000256" key="20">
    <source>
        <dbReference type="PIRSR" id="PIRSR601382-3"/>
    </source>
</evidence>
<sequence>MAAMYLATPPTGGSLESLQPRGLNSRTVSLWRTWKRLSRCQRSICYMIITVLAVIVLYSYMMRDEAMRIPDLTQYDPKAPEMPLSAVLDDDTRQKKALNKVERVHNAIQVPVDEKQNMAQEAVDDYHGDDDDNEGVDAPEENGNDSNQAGEDKDDDDPHNGQQAKSLKFEGPQNERQKAVVEAFQHAWKGYRTYAWGHDHLRPISKSAQNWFGLGLTIVDSLDTMWIMNLQSEFREARDWVESTLDFGVNKDVNFFETTIRVLGGLLGAFHLSGDAMFVDKAKDLGDRLMGAFSSPTGIPYSDVNLRSSRGHVPQWSSDSSTSEVSTIQLEFRDLSRCTGINTYEDAAENVSKKIHDLPKTEGLVPIFINANTGKFRAQSTITLGARGDSYYEYLLKQWIQTGKTQEYLKQDYVTSIQGMNHRLAKRTVPNNLLYFGEILSGGRSFKPKMDELTCFLPGTLALGVHNGLSKDHLVIAEELAYTCYLTFARQPTHLAAEITYFNSDSASQMDFYVKSNDAHYLLRPETIEGLYYLYYFTGNTTYQDWGWKIFQGIEKYTKVRNGYTTIGNVKNAVDIRPKDMMESYFLGETLKYLYLLFADRHEIDLDRWVFNTEAHPLPIRSY</sequence>
<feature type="disulfide bond" evidence="20">
    <location>
        <begin position="455"/>
        <end position="484"/>
    </location>
</feature>
<feature type="active site" description="Proton donor" evidence="18">
    <location>
        <position position="257"/>
    </location>
</feature>
<dbReference type="PANTHER" id="PTHR11742">
    <property type="entry name" value="MANNOSYL-OLIGOSACCHARIDE ALPHA-1,2-MANNOSIDASE-RELATED"/>
    <property type="match status" value="1"/>
</dbReference>
<dbReference type="InterPro" id="IPR036026">
    <property type="entry name" value="Seven-hairpin_glycosidases"/>
</dbReference>
<comment type="similarity">
    <text evidence="4 21">Belongs to the glycosyl hydrolase 47 family.</text>
</comment>
<evidence type="ECO:0000256" key="18">
    <source>
        <dbReference type="PIRSR" id="PIRSR601382-1"/>
    </source>
</evidence>
<evidence type="ECO:0000256" key="10">
    <source>
        <dbReference type="ARBA" id="ARBA00022968"/>
    </source>
</evidence>
<dbReference type="OMA" id="AAFKHSW"/>
<dbReference type="InterPro" id="IPR012341">
    <property type="entry name" value="6hp_glycosidase-like_sf"/>
</dbReference>
<dbReference type="InterPro" id="IPR050749">
    <property type="entry name" value="Glycosyl_Hydrolase_47"/>
</dbReference>
<evidence type="ECO:0000256" key="6">
    <source>
        <dbReference type="ARBA" id="ARBA00022723"/>
    </source>
</evidence>
<dbReference type="GO" id="GO:0005509">
    <property type="term" value="F:calcium ion binding"/>
    <property type="evidence" value="ECO:0007669"/>
    <property type="project" value="InterPro"/>
</dbReference>
<dbReference type="Proteomes" id="UP000318571">
    <property type="component" value="Chromosome 10"/>
</dbReference>
<feature type="region of interest" description="Disordered" evidence="22">
    <location>
        <begin position="124"/>
        <end position="176"/>
    </location>
</feature>
<evidence type="ECO:0000256" key="5">
    <source>
        <dbReference type="ARBA" id="ARBA00022692"/>
    </source>
</evidence>
<comment type="function">
    <text evidence="17">Involved in glycoprotein quality control targeting of misfolded glycoproteins for degradation. It primarily trims a single alpha-1,2-linked mannose residue from Man(9)GlcNAc(2) to produce Man(8)GlcNAc(2), but at high enzyme concentrations, as found in the ER quality control compartment (ERQC), it further trims the carbohydrates to Man(5-6)GlcNAc(2).</text>
</comment>
<dbReference type="PANTHER" id="PTHR11742:SF55">
    <property type="entry name" value="ENDOPLASMIC RETICULUM MANNOSYL-OLIGOSACCHARIDE 1,2-ALPHA-MANNOSIDASE"/>
    <property type="match status" value="1"/>
</dbReference>
<dbReference type="OrthoDB" id="8118055at2759"/>
<evidence type="ECO:0000256" key="15">
    <source>
        <dbReference type="ARBA" id="ARBA00047669"/>
    </source>
</evidence>
<name>A0A553NED3_TIGCA</name>
<dbReference type="EMBL" id="VCGU01000458">
    <property type="protein sequence ID" value="TRY63768.1"/>
    <property type="molecule type" value="Genomic_DNA"/>
</dbReference>
<keyword evidence="25" id="KW-1185">Reference proteome</keyword>
<evidence type="ECO:0000256" key="9">
    <source>
        <dbReference type="ARBA" id="ARBA00022837"/>
    </source>
</evidence>
<dbReference type="GO" id="GO:0034976">
    <property type="term" value="P:response to endoplasmic reticulum stress"/>
    <property type="evidence" value="ECO:0007669"/>
    <property type="project" value="UniProtKB-ARBA"/>
</dbReference>
<feature type="active site" description="Proton donor" evidence="18">
    <location>
        <position position="498"/>
    </location>
</feature>
<evidence type="ECO:0000256" key="4">
    <source>
        <dbReference type="ARBA" id="ARBA00007658"/>
    </source>
</evidence>
<feature type="active site" evidence="18">
    <location>
        <position position="526"/>
    </location>
</feature>
<proteinExistence type="inferred from homology"/>
<feature type="compositionally biased region" description="Acidic residues" evidence="22">
    <location>
        <begin position="127"/>
        <end position="143"/>
    </location>
</feature>
<evidence type="ECO:0000256" key="11">
    <source>
        <dbReference type="ARBA" id="ARBA00022989"/>
    </source>
</evidence>
<comment type="catalytic activity">
    <reaction evidence="16">
        <text>N(4)-(alpha-D-Man-(1-&gt;2)-alpha-D-Man-(1-&gt;2)-alpha-D-Man-(1-&gt;3)-[alpha-D-Man-(1-&gt;2)-alpha-D-Man-(1-&gt;3)-[alpha-D-Man-(1-&gt;2)-alpha-D-Man-(1-&gt;6)]-alpha-D-Man-(1-&gt;6)]-beta-D-Man-(1-&gt;4)-beta-D-GlcNAc-(1-&gt;4)-beta-D-GlcNAc)-L-asparaginyl-[protein] (N-glucan mannose isomer 9A1,2,3B1,2,3) + 4 H2O = N(4)-(alpha-D-Man-(1-&gt;3)-[alpha-D-Man-(1-&gt;3)-[alpha-D-Man-(1-&gt;6)]-alpha-D-Man-(1-&gt;6)]-beta-D-Man-(1-&gt;4)-beta-D-GlcNAc-(1-&gt;4)-beta-D-GlcNAc)-L-asparaginyl-[protein] (N-glucan mannose isomer 5A1,2) + 4 beta-D-mannose</text>
        <dbReference type="Rhea" id="RHEA:56008"/>
        <dbReference type="Rhea" id="RHEA-COMP:14356"/>
        <dbReference type="Rhea" id="RHEA-COMP:14367"/>
        <dbReference type="ChEBI" id="CHEBI:15377"/>
        <dbReference type="ChEBI" id="CHEBI:28563"/>
        <dbReference type="ChEBI" id="CHEBI:59087"/>
        <dbReference type="ChEBI" id="CHEBI:139493"/>
        <dbReference type="EC" id="3.2.1.113"/>
    </reaction>
</comment>
<keyword evidence="7 21" id="KW-0378">Hydrolase</keyword>
<feature type="active site" evidence="18">
    <location>
        <position position="389"/>
    </location>
</feature>
<dbReference type="GO" id="GO:0010498">
    <property type="term" value="P:proteasomal protein catabolic process"/>
    <property type="evidence" value="ECO:0007669"/>
    <property type="project" value="UniProtKB-ARBA"/>
</dbReference>
<dbReference type="GO" id="GO:0005975">
    <property type="term" value="P:carbohydrate metabolic process"/>
    <property type="evidence" value="ECO:0007669"/>
    <property type="project" value="InterPro"/>
</dbReference>
<organism evidence="24 25">
    <name type="scientific">Tigriopus californicus</name>
    <name type="common">Marine copepod</name>
    <dbReference type="NCBI Taxonomy" id="6832"/>
    <lineage>
        <taxon>Eukaryota</taxon>
        <taxon>Metazoa</taxon>
        <taxon>Ecdysozoa</taxon>
        <taxon>Arthropoda</taxon>
        <taxon>Crustacea</taxon>
        <taxon>Multicrustacea</taxon>
        <taxon>Hexanauplia</taxon>
        <taxon>Copepoda</taxon>
        <taxon>Harpacticoida</taxon>
        <taxon>Harpacticidae</taxon>
        <taxon>Tigriopus</taxon>
    </lineage>
</organism>
<comment type="catalytic activity">
    <reaction evidence="15">
        <text>N(4)-(alpha-D-Man-(1-&gt;2)-alpha-D-Man-(1-&gt;2)-alpha-D-Man-(1-&gt;3)-[alpha-D-Man-(1-&gt;3)-[alpha-D-Man-(1-&gt;2)-alpha-D-Man-(1-&gt;6)]-alpha-D-Man-(1-&gt;6)]-beta-D-Man-(1-&gt;4)-beta-D-GlcNAc-(1-&gt;4)-beta-D-GlcNAc)-L-asparaginyl-[protein] (N-glucan mannose isomer 8A1,2,3B1,3) + 3 H2O = N(4)-(alpha-D-Man-(1-&gt;3)-[alpha-D-Man-(1-&gt;3)-[alpha-D-Man-(1-&gt;6)]-alpha-D-Man-(1-&gt;6)]-beta-D-Man-(1-&gt;4)-beta-D-GlcNAc-(1-&gt;4)-beta-D-GlcNAc)-L-asparaginyl-[protein] (N-glucan mannose isomer 5A1,2) + 3 beta-D-mannose</text>
        <dbReference type="Rhea" id="RHEA:56028"/>
        <dbReference type="Rhea" id="RHEA-COMP:14358"/>
        <dbReference type="Rhea" id="RHEA-COMP:14367"/>
        <dbReference type="ChEBI" id="CHEBI:15377"/>
        <dbReference type="ChEBI" id="CHEBI:28563"/>
        <dbReference type="ChEBI" id="CHEBI:59087"/>
        <dbReference type="ChEBI" id="CHEBI:60628"/>
        <dbReference type="EC" id="3.2.1.113"/>
    </reaction>
</comment>
<comment type="subcellular location">
    <subcellularLocation>
        <location evidence="2">Endoplasmic reticulum membrane</location>
        <topology evidence="2">Single-pass type II membrane protein</topology>
    </subcellularLocation>
</comment>
<reference evidence="24 25" key="1">
    <citation type="journal article" date="2018" name="Nat. Ecol. Evol.">
        <title>Genomic signatures of mitonuclear coevolution across populations of Tigriopus californicus.</title>
        <authorList>
            <person name="Barreto F.S."/>
            <person name="Watson E.T."/>
            <person name="Lima T.G."/>
            <person name="Willett C.S."/>
            <person name="Edmands S."/>
            <person name="Li W."/>
            <person name="Burton R.S."/>
        </authorList>
    </citation>
    <scope>NUCLEOTIDE SEQUENCE [LARGE SCALE GENOMIC DNA]</scope>
    <source>
        <strain evidence="24 25">San Diego</strain>
    </source>
</reference>
<dbReference type="Pfam" id="PF01532">
    <property type="entry name" value="Glyco_hydro_47"/>
    <property type="match status" value="1"/>
</dbReference>
<protein>
    <recommendedName>
        <fullName evidence="21">alpha-1,2-Mannosidase</fullName>
        <ecNumber evidence="21">3.2.1.-</ecNumber>
    </recommendedName>
</protein>
<evidence type="ECO:0000256" key="16">
    <source>
        <dbReference type="ARBA" id="ARBA00048605"/>
    </source>
</evidence>
<keyword evidence="6 19" id="KW-0479">Metal-binding</keyword>
<keyword evidence="11 23" id="KW-1133">Transmembrane helix</keyword>
<dbReference type="SUPFAM" id="SSF48225">
    <property type="entry name" value="Seven-hairpin glycosidases"/>
    <property type="match status" value="1"/>
</dbReference>
<comment type="pathway">
    <text evidence="3">Protein modification; protein glycosylation.</text>
</comment>
<keyword evidence="10" id="KW-0735">Signal-anchor</keyword>
<evidence type="ECO:0000256" key="22">
    <source>
        <dbReference type="SAM" id="MobiDB-lite"/>
    </source>
</evidence>
<keyword evidence="12 23" id="KW-0472">Membrane</keyword>
<dbReference type="InterPro" id="IPR001382">
    <property type="entry name" value="Glyco_hydro_47"/>
</dbReference>
<evidence type="ECO:0000256" key="23">
    <source>
        <dbReference type="SAM" id="Phobius"/>
    </source>
</evidence>
<feature type="binding site" evidence="19">
    <location>
        <position position="613"/>
    </location>
    <ligand>
        <name>Ca(2+)</name>
        <dbReference type="ChEBI" id="CHEBI:29108"/>
    </ligand>
</feature>
<evidence type="ECO:0000256" key="1">
    <source>
        <dbReference type="ARBA" id="ARBA00001913"/>
    </source>
</evidence>
<evidence type="ECO:0000256" key="3">
    <source>
        <dbReference type="ARBA" id="ARBA00004922"/>
    </source>
</evidence>
<evidence type="ECO:0000313" key="25">
    <source>
        <dbReference type="Proteomes" id="UP000318571"/>
    </source>
</evidence>
<keyword evidence="14 21" id="KW-0326">Glycosidase</keyword>
<dbReference type="PRINTS" id="PR00747">
    <property type="entry name" value="GLYHDRLASE47"/>
</dbReference>
<dbReference type="GO" id="GO:0005789">
    <property type="term" value="C:endoplasmic reticulum membrane"/>
    <property type="evidence" value="ECO:0007669"/>
    <property type="project" value="UniProtKB-SubCell"/>
</dbReference>
<evidence type="ECO:0000256" key="14">
    <source>
        <dbReference type="ARBA" id="ARBA00023295"/>
    </source>
</evidence>
<dbReference type="Gene3D" id="1.50.10.10">
    <property type="match status" value="1"/>
</dbReference>
<keyword evidence="13 20" id="KW-1015">Disulfide bond</keyword>